<evidence type="ECO:0000256" key="10">
    <source>
        <dbReference type="ARBA" id="ARBA00023186"/>
    </source>
</evidence>
<proteinExistence type="inferred from homology"/>
<dbReference type="InterPro" id="IPR004565">
    <property type="entry name" value="OM_lipoprot_LolB"/>
</dbReference>
<dbReference type="CDD" id="cd16326">
    <property type="entry name" value="LolB"/>
    <property type="match status" value="1"/>
</dbReference>
<dbReference type="GO" id="GO:0009279">
    <property type="term" value="C:cell outer membrane"/>
    <property type="evidence" value="ECO:0007669"/>
    <property type="project" value="UniProtKB-SubCell"/>
</dbReference>
<dbReference type="InterPro" id="IPR029046">
    <property type="entry name" value="LolA/LolB/LppX"/>
</dbReference>
<dbReference type="AlphaFoldDB" id="A0A437RLY0"/>
<organism evidence="13 14">
    <name type="scientific">Rubrivivax rivuli</name>
    <dbReference type="NCBI Taxonomy" id="1862385"/>
    <lineage>
        <taxon>Bacteria</taxon>
        <taxon>Pseudomonadati</taxon>
        <taxon>Pseudomonadota</taxon>
        <taxon>Betaproteobacteria</taxon>
        <taxon>Burkholderiales</taxon>
        <taxon>Sphaerotilaceae</taxon>
        <taxon>Rubrivivax</taxon>
    </lineage>
</organism>
<evidence type="ECO:0000256" key="11">
    <source>
        <dbReference type="ARBA" id="ARBA00023237"/>
    </source>
</evidence>
<evidence type="ECO:0000256" key="2">
    <source>
        <dbReference type="ARBA" id="ARBA00009696"/>
    </source>
</evidence>
<evidence type="ECO:0000313" key="13">
    <source>
        <dbReference type="EMBL" id="RVU47813.1"/>
    </source>
</evidence>
<keyword evidence="9" id="KW-0564">Palmitate</keyword>
<dbReference type="EMBL" id="SACR01000002">
    <property type="protein sequence ID" value="RVU47813.1"/>
    <property type="molecule type" value="Genomic_DNA"/>
</dbReference>
<gene>
    <name evidence="13" type="ORF">EOE66_06120</name>
</gene>
<dbReference type="Proteomes" id="UP000285575">
    <property type="component" value="Unassembled WGS sequence"/>
</dbReference>
<dbReference type="SUPFAM" id="SSF89392">
    <property type="entry name" value="Prokaryotic lipoproteins and lipoprotein localization factors"/>
    <property type="match status" value="1"/>
</dbReference>
<comment type="similarity">
    <text evidence="2">Belongs to the LolB family.</text>
</comment>
<keyword evidence="7" id="KW-0653">Protein transport</keyword>
<comment type="subcellular location">
    <subcellularLocation>
        <location evidence="1">Cell outer membrane</location>
        <topology evidence="1">Lipid-anchor</topology>
    </subcellularLocation>
</comment>
<evidence type="ECO:0000256" key="12">
    <source>
        <dbReference type="ARBA" id="ARBA00023288"/>
    </source>
</evidence>
<accession>A0A437RLY0</accession>
<dbReference type="OrthoDB" id="5296388at2"/>
<evidence type="ECO:0000256" key="3">
    <source>
        <dbReference type="ARBA" id="ARBA00011245"/>
    </source>
</evidence>
<name>A0A437RLY0_9BURK</name>
<comment type="subunit">
    <text evidence="3">Monomer.</text>
</comment>
<keyword evidence="6" id="KW-0732">Signal</keyword>
<protein>
    <recommendedName>
        <fullName evidence="4">Outer-membrane lipoprotein LolB</fullName>
    </recommendedName>
</protein>
<dbReference type="Gene3D" id="2.50.20.10">
    <property type="entry name" value="Lipoprotein localisation LolA/LolB/LppX"/>
    <property type="match status" value="1"/>
</dbReference>
<evidence type="ECO:0000256" key="1">
    <source>
        <dbReference type="ARBA" id="ARBA00004459"/>
    </source>
</evidence>
<comment type="caution">
    <text evidence="13">The sequence shown here is derived from an EMBL/GenBank/DDBJ whole genome shotgun (WGS) entry which is preliminary data.</text>
</comment>
<keyword evidence="5" id="KW-0813">Transport</keyword>
<evidence type="ECO:0000256" key="5">
    <source>
        <dbReference type="ARBA" id="ARBA00022448"/>
    </source>
</evidence>
<evidence type="ECO:0000313" key="14">
    <source>
        <dbReference type="Proteomes" id="UP000285575"/>
    </source>
</evidence>
<keyword evidence="12 13" id="KW-0449">Lipoprotein</keyword>
<keyword evidence="11" id="KW-0998">Cell outer membrane</keyword>
<evidence type="ECO:0000256" key="8">
    <source>
        <dbReference type="ARBA" id="ARBA00023136"/>
    </source>
</evidence>
<evidence type="ECO:0000256" key="4">
    <source>
        <dbReference type="ARBA" id="ARBA00016202"/>
    </source>
</evidence>
<evidence type="ECO:0000256" key="7">
    <source>
        <dbReference type="ARBA" id="ARBA00022927"/>
    </source>
</evidence>
<dbReference type="GO" id="GO:0015031">
    <property type="term" value="P:protein transport"/>
    <property type="evidence" value="ECO:0007669"/>
    <property type="project" value="UniProtKB-KW"/>
</dbReference>
<keyword evidence="8" id="KW-0472">Membrane</keyword>
<keyword evidence="10" id="KW-0143">Chaperone</keyword>
<keyword evidence="14" id="KW-1185">Reference proteome</keyword>
<evidence type="ECO:0000256" key="9">
    <source>
        <dbReference type="ARBA" id="ARBA00023139"/>
    </source>
</evidence>
<reference evidence="13 14" key="1">
    <citation type="submission" date="2019-01" db="EMBL/GenBank/DDBJ databases">
        <authorList>
            <person name="Chen W.-M."/>
        </authorList>
    </citation>
    <scope>NUCLEOTIDE SEQUENCE [LARGE SCALE GENOMIC DNA]</scope>
    <source>
        <strain evidence="13 14">KYPY4</strain>
    </source>
</reference>
<sequence>MPSATGPYTTGRLAVRVDASPQRVAQSVSAGFELRGTDLVGELRLLSPLGTSVAQARWAPGRVRLETGEGQREFGSLDELSMAALGEALPLAALPDWLAGRPWPAAPHTPNAEGFEQQGWQVQLTRLAEGFIEARRTAPPAVQLRIKLDAPA</sequence>
<evidence type="ECO:0000256" key="6">
    <source>
        <dbReference type="ARBA" id="ARBA00022729"/>
    </source>
</evidence>
<dbReference type="Pfam" id="PF03550">
    <property type="entry name" value="LolB"/>
    <property type="match status" value="1"/>
</dbReference>